<accession>A0A4P6XU04</accession>
<keyword evidence="3 7" id="KW-0853">WD repeat</keyword>
<dbReference type="GO" id="GO:0034388">
    <property type="term" value="C:Pwp2p-containing subcomplex of 90S preribosome"/>
    <property type="evidence" value="ECO:0007669"/>
    <property type="project" value="TreeGrafter"/>
</dbReference>
<dbReference type="AlphaFoldDB" id="A0A4P6XU04"/>
<sequence>MAIMSTEATVVPPKDEEELNLEKLVFGDQSGFEANLRKIENLYDYSDGEEDDFVLDASDEEDSLEGENQDDMFFIDDGADATVAFEKDNNDAMDVDGDDLDEEPAAWDDSDDERIAVSVLSTRLKKLRQTQEEQTLSGAAYQARLRAQYEKIYPRPDWADNWKSDHDDDDDEYLLEAEEDAAVGLNTATLNNILNATSSFLQTSTKLLPAHKIEILRLKDANIARRSRGAIQSINFHPLHPLLITGGFDRTLRIYQIDGKSNQFVSLIHFRDLPIQTCQFLTLKGSNIVYMAGRRRYMNRWDLASGEVEKILRMYGQEKFQKSYEYFKISPLGTHIALLGSSGWVNLVSGQTGQFTKGFKVNGFVADFVFTRDEKSLIISNEAGDFWEFDLESSSNKPSRRWTDASAVNVTRITLGGPSDRWLAVGTKSGVVNIFDRSTFEGVLPGKNPVPFKEVTNLITATSHLAFSPDGQILCISSKQKKDALKLVHLPLGTVFSNWPTSGTPLGRVTVTEFSPNGQMLAIGNDSGKVTLWRINHY</sequence>
<evidence type="ECO:0000313" key="8">
    <source>
        <dbReference type="EMBL" id="QBM89658.1"/>
    </source>
</evidence>
<name>A0A4P6XU04_9ASCO</name>
<proteinExistence type="inferred from homology"/>
<organism evidence="8 9">
    <name type="scientific">Metschnikowia aff. pulcherrima</name>
    <dbReference type="NCBI Taxonomy" id="2163413"/>
    <lineage>
        <taxon>Eukaryota</taxon>
        <taxon>Fungi</taxon>
        <taxon>Dikarya</taxon>
        <taxon>Ascomycota</taxon>
        <taxon>Saccharomycotina</taxon>
        <taxon>Pichiomycetes</taxon>
        <taxon>Metschnikowiaceae</taxon>
        <taxon>Metschnikowia</taxon>
    </lineage>
</organism>
<evidence type="ECO:0000256" key="7">
    <source>
        <dbReference type="PROSITE-ProRule" id="PRU00221"/>
    </source>
</evidence>
<protein>
    <submittedName>
        <fullName evidence="8">U3 small nucleolar RNA-associated protein 18</fullName>
    </submittedName>
</protein>
<evidence type="ECO:0000256" key="4">
    <source>
        <dbReference type="ARBA" id="ARBA00022737"/>
    </source>
</evidence>
<dbReference type="InterPro" id="IPR045161">
    <property type="entry name" value="Utp18"/>
</dbReference>
<dbReference type="InterPro" id="IPR001680">
    <property type="entry name" value="WD40_rpt"/>
</dbReference>
<feature type="repeat" description="WD" evidence="7">
    <location>
        <begin position="509"/>
        <end position="538"/>
    </location>
</feature>
<dbReference type="PANTHER" id="PTHR18359:SF0">
    <property type="entry name" value="U3 SMALL NUCLEOLAR RNA-ASSOCIATED PROTEIN 18 HOMOLOG"/>
    <property type="match status" value="1"/>
</dbReference>
<keyword evidence="4" id="KW-0677">Repeat</keyword>
<evidence type="ECO:0000313" key="9">
    <source>
        <dbReference type="Proteomes" id="UP000292447"/>
    </source>
</evidence>
<evidence type="ECO:0000256" key="5">
    <source>
        <dbReference type="ARBA" id="ARBA00023242"/>
    </source>
</evidence>
<evidence type="ECO:0000256" key="3">
    <source>
        <dbReference type="ARBA" id="ARBA00022574"/>
    </source>
</evidence>
<comment type="subcellular location">
    <subcellularLocation>
        <location evidence="1">Nucleus</location>
        <location evidence="1">Nucleolus</location>
    </subcellularLocation>
</comment>
<evidence type="ECO:0000256" key="2">
    <source>
        <dbReference type="ARBA" id="ARBA00022552"/>
    </source>
</evidence>
<evidence type="ECO:0000256" key="1">
    <source>
        <dbReference type="ARBA" id="ARBA00004604"/>
    </source>
</evidence>
<dbReference type="SUPFAM" id="SSF50978">
    <property type="entry name" value="WD40 repeat-like"/>
    <property type="match status" value="1"/>
</dbReference>
<gene>
    <name evidence="8" type="primary">MPUL0D07380</name>
    <name evidence="8" type="ORF">METSCH_D07380</name>
</gene>
<dbReference type="InterPro" id="IPR015943">
    <property type="entry name" value="WD40/YVTN_repeat-like_dom_sf"/>
</dbReference>
<dbReference type="PANTHER" id="PTHR18359">
    <property type="entry name" value="WD-REPEAT PROTEIN-RELATED"/>
    <property type="match status" value="1"/>
</dbReference>
<dbReference type="PROSITE" id="PS50082">
    <property type="entry name" value="WD_REPEATS_2"/>
    <property type="match status" value="1"/>
</dbReference>
<reference evidence="9" key="1">
    <citation type="submission" date="2019-03" db="EMBL/GenBank/DDBJ databases">
        <title>Snf2 controls pulcherriminic acid biosynthesis and connects pigmentation and antifungal activity of the yeast Metschnikowia pulcherrima.</title>
        <authorList>
            <person name="Gore-Lloyd D."/>
            <person name="Sumann I."/>
            <person name="Brachmann A.O."/>
            <person name="Schneeberger K."/>
            <person name="Ortiz-Merino R.A."/>
            <person name="Moreno-Beltran M."/>
            <person name="Schlaefli M."/>
            <person name="Kirner P."/>
            <person name="Santos Kron A."/>
            <person name="Wolfe K.H."/>
            <person name="Piel J."/>
            <person name="Ahrens C.H."/>
            <person name="Henk D."/>
            <person name="Freimoser F.M."/>
        </authorList>
    </citation>
    <scope>NUCLEOTIDE SEQUENCE [LARGE SCALE GENOMIC DNA]</scope>
    <source>
        <strain evidence="9">APC 1.2</strain>
    </source>
</reference>
<comment type="similarity">
    <text evidence="6">Belongs to the WD repeat UTP18 family.</text>
</comment>
<dbReference type="Proteomes" id="UP000292447">
    <property type="component" value="Chromosome IV"/>
</dbReference>
<dbReference type="InterPro" id="IPR036322">
    <property type="entry name" value="WD40_repeat_dom_sf"/>
</dbReference>
<dbReference type="SMART" id="SM00320">
    <property type="entry name" value="WD40"/>
    <property type="match status" value="4"/>
</dbReference>
<keyword evidence="9" id="KW-1185">Reference proteome</keyword>
<dbReference type="STRING" id="2163413.A0A4P6XU04"/>
<keyword evidence="2" id="KW-0698">rRNA processing</keyword>
<dbReference type="GO" id="GO:0032040">
    <property type="term" value="C:small-subunit processome"/>
    <property type="evidence" value="ECO:0007669"/>
    <property type="project" value="TreeGrafter"/>
</dbReference>
<dbReference type="EMBL" id="CP034459">
    <property type="protein sequence ID" value="QBM89658.1"/>
    <property type="molecule type" value="Genomic_DNA"/>
</dbReference>
<keyword evidence="5" id="KW-0539">Nucleus</keyword>
<dbReference type="GO" id="GO:0006364">
    <property type="term" value="P:rRNA processing"/>
    <property type="evidence" value="ECO:0007669"/>
    <property type="project" value="UniProtKB-KW"/>
</dbReference>
<dbReference type="Gene3D" id="2.130.10.10">
    <property type="entry name" value="YVTN repeat-like/Quinoprotein amine dehydrogenase"/>
    <property type="match status" value="1"/>
</dbReference>
<dbReference type="Pfam" id="PF00400">
    <property type="entry name" value="WD40"/>
    <property type="match status" value="1"/>
</dbReference>
<evidence type="ECO:0000256" key="6">
    <source>
        <dbReference type="ARBA" id="ARBA00025767"/>
    </source>
</evidence>